<evidence type="ECO:0008006" key="3">
    <source>
        <dbReference type="Google" id="ProtNLM"/>
    </source>
</evidence>
<dbReference type="PANTHER" id="PTHR46082:SF6">
    <property type="entry name" value="AAA+ ATPASE DOMAIN-CONTAINING PROTEIN-RELATED"/>
    <property type="match status" value="1"/>
</dbReference>
<sequence>MIANHNVVLVRIGRMGTGPATSAAEHCYSSFPNIRLALVVGVWGGIPFVKGESQEILLGDVVISDSLVHYDYARQLPNGQFIQKDSAYKPKSEVASFLAMLKTRRGSKSLSDSMEGHLGKLQKKLGCSSAYPGILEDRLFESSYRHKHHMPAECSICNGNNNGGASVCEKALLSTCEDLSCDSGKLITRSRQTENAISSSYLPVVHFGPVGSGTKS</sequence>
<reference evidence="1" key="2">
    <citation type="submission" date="2023-06" db="EMBL/GenBank/DDBJ databases">
        <authorList>
            <consortium name="Lawrence Berkeley National Laboratory"/>
            <person name="Haridas S."/>
            <person name="Hensen N."/>
            <person name="Bonometti L."/>
            <person name="Westerberg I."/>
            <person name="Brannstrom I.O."/>
            <person name="Guillou S."/>
            <person name="Cros-Aarteil S."/>
            <person name="Calhoun S."/>
            <person name="Kuo A."/>
            <person name="Mondo S."/>
            <person name="Pangilinan J."/>
            <person name="Riley R."/>
            <person name="LaButti K."/>
            <person name="Andreopoulos B."/>
            <person name="Lipzen A."/>
            <person name="Chen C."/>
            <person name="Yanf M."/>
            <person name="Daum C."/>
            <person name="Ng V."/>
            <person name="Clum A."/>
            <person name="Steindorff A."/>
            <person name="Ohm R."/>
            <person name="Martin F."/>
            <person name="Silar P."/>
            <person name="Natvig D."/>
            <person name="Lalanne C."/>
            <person name="Gautier V."/>
            <person name="Ament-velasquez S.L."/>
            <person name="Kruys A."/>
            <person name="Hutchinson M.I."/>
            <person name="Powell A.J."/>
            <person name="Barry K."/>
            <person name="Miller A.N."/>
            <person name="Grigoriev I.V."/>
            <person name="Debuchy R."/>
            <person name="Gladieux P."/>
            <person name="Thoren M.H."/>
            <person name="Johannesson H."/>
        </authorList>
    </citation>
    <scope>NUCLEOTIDE SEQUENCE</scope>
    <source>
        <strain evidence="1">CBS 232.78</strain>
    </source>
</reference>
<comment type="caution">
    <text evidence="1">The sequence shown here is derived from an EMBL/GenBank/DDBJ whole genome shotgun (WGS) entry which is preliminary data.</text>
</comment>
<protein>
    <recommendedName>
        <fullName evidence="3">Nucleoside phosphorylase domain-containing protein</fullName>
    </recommendedName>
</protein>
<dbReference type="GO" id="GO:0009116">
    <property type="term" value="P:nucleoside metabolic process"/>
    <property type="evidence" value="ECO:0007669"/>
    <property type="project" value="InterPro"/>
</dbReference>
<keyword evidence="2" id="KW-1185">Reference proteome</keyword>
<proteinExistence type="predicted"/>
<name>A0AAE0P583_9PEZI</name>
<dbReference type="Proteomes" id="UP001285441">
    <property type="component" value="Unassembled WGS sequence"/>
</dbReference>
<dbReference type="PANTHER" id="PTHR46082">
    <property type="entry name" value="ATP/GTP-BINDING PROTEIN-RELATED"/>
    <property type="match status" value="1"/>
</dbReference>
<gene>
    <name evidence="1" type="ORF">B0H63DRAFT_458435</name>
</gene>
<dbReference type="SUPFAM" id="SSF53167">
    <property type="entry name" value="Purine and uridine phosphorylases"/>
    <property type="match status" value="1"/>
</dbReference>
<dbReference type="Gene3D" id="3.40.50.1580">
    <property type="entry name" value="Nucleoside phosphorylase domain"/>
    <property type="match status" value="1"/>
</dbReference>
<dbReference type="EMBL" id="JAULSW010000001">
    <property type="protein sequence ID" value="KAK3393541.1"/>
    <property type="molecule type" value="Genomic_DNA"/>
</dbReference>
<reference evidence="1" key="1">
    <citation type="journal article" date="2023" name="Mol. Phylogenet. Evol.">
        <title>Genome-scale phylogeny and comparative genomics of the fungal order Sordariales.</title>
        <authorList>
            <person name="Hensen N."/>
            <person name="Bonometti L."/>
            <person name="Westerberg I."/>
            <person name="Brannstrom I.O."/>
            <person name="Guillou S."/>
            <person name="Cros-Aarteil S."/>
            <person name="Calhoun S."/>
            <person name="Haridas S."/>
            <person name="Kuo A."/>
            <person name="Mondo S."/>
            <person name="Pangilinan J."/>
            <person name="Riley R."/>
            <person name="LaButti K."/>
            <person name="Andreopoulos B."/>
            <person name="Lipzen A."/>
            <person name="Chen C."/>
            <person name="Yan M."/>
            <person name="Daum C."/>
            <person name="Ng V."/>
            <person name="Clum A."/>
            <person name="Steindorff A."/>
            <person name="Ohm R.A."/>
            <person name="Martin F."/>
            <person name="Silar P."/>
            <person name="Natvig D.O."/>
            <person name="Lalanne C."/>
            <person name="Gautier V."/>
            <person name="Ament-Velasquez S.L."/>
            <person name="Kruys A."/>
            <person name="Hutchinson M.I."/>
            <person name="Powell A.J."/>
            <person name="Barry K."/>
            <person name="Miller A.N."/>
            <person name="Grigoriev I.V."/>
            <person name="Debuchy R."/>
            <person name="Gladieux P."/>
            <person name="Hiltunen Thoren M."/>
            <person name="Johannesson H."/>
        </authorList>
    </citation>
    <scope>NUCLEOTIDE SEQUENCE</scope>
    <source>
        <strain evidence="1">CBS 232.78</strain>
    </source>
</reference>
<dbReference type="InterPro" id="IPR035994">
    <property type="entry name" value="Nucleoside_phosphorylase_sf"/>
</dbReference>
<accession>A0AAE0P583</accession>
<evidence type="ECO:0000313" key="1">
    <source>
        <dbReference type="EMBL" id="KAK3393541.1"/>
    </source>
</evidence>
<dbReference type="InterPro" id="IPR053137">
    <property type="entry name" value="NLR-like"/>
</dbReference>
<organism evidence="1 2">
    <name type="scientific">Podospora didyma</name>
    <dbReference type="NCBI Taxonomy" id="330526"/>
    <lineage>
        <taxon>Eukaryota</taxon>
        <taxon>Fungi</taxon>
        <taxon>Dikarya</taxon>
        <taxon>Ascomycota</taxon>
        <taxon>Pezizomycotina</taxon>
        <taxon>Sordariomycetes</taxon>
        <taxon>Sordariomycetidae</taxon>
        <taxon>Sordariales</taxon>
        <taxon>Podosporaceae</taxon>
        <taxon>Podospora</taxon>
    </lineage>
</organism>
<dbReference type="AlphaFoldDB" id="A0AAE0P583"/>
<dbReference type="GO" id="GO:0003824">
    <property type="term" value="F:catalytic activity"/>
    <property type="evidence" value="ECO:0007669"/>
    <property type="project" value="InterPro"/>
</dbReference>
<evidence type="ECO:0000313" key="2">
    <source>
        <dbReference type="Proteomes" id="UP001285441"/>
    </source>
</evidence>